<dbReference type="InterPro" id="IPR018521">
    <property type="entry name" value="TopoIB_AS"/>
</dbReference>
<feature type="active site" description="O-(3'-phospho-DNA)-tyrosine intermediate" evidence="8">
    <location>
        <position position="900"/>
    </location>
</feature>
<dbReference type="FunFam" id="3.90.15.10:FF:000003">
    <property type="entry name" value="DNA topoisomerase I"/>
    <property type="match status" value="1"/>
</dbReference>
<dbReference type="PANTHER" id="PTHR10290:SF3">
    <property type="entry name" value="DNA TOPOISOMERASE 1"/>
    <property type="match status" value="1"/>
</dbReference>
<protein>
    <recommendedName>
        <fullName evidence="9">DNA topoisomerase I</fullName>
        <ecNumber evidence="9">5.6.2.1</ecNumber>
    </recommendedName>
    <alternativeName>
        <fullName evidence="9">DNA topoisomerase 1</fullName>
    </alternativeName>
</protein>
<dbReference type="InterPro" id="IPR008336">
    <property type="entry name" value="TopoI_DNA-bd_euk"/>
</dbReference>
<evidence type="ECO:0000256" key="6">
    <source>
        <dbReference type="ARBA" id="ARBA00023235"/>
    </source>
</evidence>
<dbReference type="Proteomes" id="UP001342314">
    <property type="component" value="Unassembled WGS sequence"/>
</dbReference>
<dbReference type="PROSITE" id="PS00176">
    <property type="entry name" value="TOPO_IB_1"/>
    <property type="match status" value="1"/>
</dbReference>
<dbReference type="Pfam" id="PF01028">
    <property type="entry name" value="Topoisom_I"/>
    <property type="match status" value="1"/>
</dbReference>
<feature type="compositionally biased region" description="Low complexity" evidence="10">
    <location>
        <begin position="131"/>
        <end position="147"/>
    </location>
</feature>
<feature type="compositionally biased region" description="Low complexity" evidence="10">
    <location>
        <begin position="94"/>
        <end position="118"/>
    </location>
</feature>
<feature type="region of interest" description="Disordered" evidence="10">
    <location>
        <begin position="1"/>
        <end position="57"/>
    </location>
</feature>
<evidence type="ECO:0000256" key="8">
    <source>
        <dbReference type="PROSITE-ProRule" id="PRU01382"/>
    </source>
</evidence>
<comment type="similarity">
    <text evidence="3 8 9">Belongs to the type IB topoisomerase family.</text>
</comment>
<name>A0AAV5GNI1_9BASI</name>
<evidence type="ECO:0000313" key="13">
    <source>
        <dbReference type="Proteomes" id="UP001342314"/>
    </source>
</evidence>
<dbReference type="GO" id="GO:0003677">
    <property type="term" value="F:DNA binding"/>
    <property type="evidence" value="ECO:0007669"/>
    <property type="project" value="UniProtKB-UniRule"/>
</dbReference>
<comment type="function">
    <text evidence="9">Releases the supercoiling and torsional tension of DNA introduced during the DNA replication and transcription by transiently cleaving and rejoining one strand of the DNA duplex. Introduces a single-strand break via transesterification at the specific target site 5'-[CT]CCTTp site in duplex DNA. The scissile phosphodiester is attacked by the catalytic tyrosine of the enzyme, resulting in the formation of a DNA-(3'-phosphotyrosyl)-enzyme intermediate and the expulsion of a 5'-OH DNA strand. The free DNA strand then undergoes passage around the unbroken strand thus removing DNA supercoils. Finally, in the religation step, the DNA 5'-OH attacks the covalent intermediate to expel the active-site tyrosine and restore the DNA phosphodiester backbone.</text>
</comment>
<dbReference type="Pfam" id="PF02919">
    <property type="entry name" value="Topoisom_I_N"/>
    <property type="match status" value="1"/>
</dbReference>
<organism evidence="12 13">
    <name type="scientific">Rhodotorula paludigena</name>
    <dbReference type="NCBI Taxonomy" id="86838"/>
    <lineage>
        <taxon>Eukaryota</taxon>
        <taxon>Fungi</taxon>
        <taxon>Dikarya</taxon>
        <taxon>Basidiomycota</taxon>
        <taxon>Pucciniomycotina</taxon>
        <taxon>Microbotryomycetes</taxon>
        <taxon>Sporidiobolales</taxon>
        <taxon>Sporidiobolaceae</taxon>
        <taxon>Rhodotorula</taxon>
    </lineage>
</organism>
<dbReference type="InterPro" id="IPR051062">
    <property type="entry name" value="Topoisomerase_IB"/>
</dbReference>
<dbReference type="InterPro" id="IPR013499">
    <property type="entry name" value="TopoI_euk"/>
</dbReference>
<dbReference type="InterPro" id="IPR013030">
    <property type="entry name" value="DNA_topo_DNA_db_N_dom2"/>
</dbReference>
<keyword evidence="5 8" id="KW-0238">DNA-binding</keyword>
<dbReference type="Gene3D" id="2.170.11.10">
    <property type="entry name" value="DNA Topoisomerase I, domain 2"/>
    <property type="match status" value="1"/>
</dbReference>
<evidence type="ECO:0000256" key="2">
    <source>
        <dbReference type="ARBA" id="ARBA00004123"/>
    </source>
</evidence>
<evidence type="ECO:0000256" key="1">
    <source>
        <dbReference type="ARBA" id="ARBA00000213"/>
    </source>
</evidence>
<feature type="compositionally biased region" description="Basic residues" evidence="10">
    <location>
        <begin position="1"/>
        <end position="10"/>
    </location>
</feature>
<evidence type="ECO:0000256" key="10">
    <source>
        <dbReference type="SAM" id="MobiDB-lite"/>
    </source>
</evidence>
<dbReference type="PANTHER" id="PTHR10290">
    <property type="entry name" value="DNA TOPOISOMERASE I"/>
    <property type="match status" value="1"/>
</dbReference>
<evidence type="ECO:0000256" key="3">
    <source>
        <dbReference type="ARBA" id="ARBA00006645"/>
    </source>
</evidence>
<comment type="catalytic activity">
    <reaction evidence="1 8 9">
        <text>ATP-independent breakage of single-stranded DNA, followed by passage and rejoining.</text>
        <dbReference type="EC" id="5.6.2.1"/>
    </reaction>
</comment>
<gene>
    <name evidence="12" type="ORF">Rhopal_004124-T1</name>
</gene>
<dbReference type="Gene3D" id="1.10.132.10">
    <property type="match status" value="1"/>
</dbReference>
<dbReference type="CDD" id="cd00659">
    <property type="entry name" value="Topo_IB_C"/>
    <property type="match status" value="1"/>
</dbReference>
<accession>A0AAV5GNI1</accession>
<dbReference type="SUPFAM" id="SSF56349">
    <property type="entry name" value="DNA breaking-rejoining enzymes"/>
    <property type="match status" value="1"/>
</dbReference>
<feature type="compositionally biased region" description="Low complexity" evidence="10">
    <location>
        <begin position="33"/>
        <end position="48"/>
    </location>
</feature>
<dbReference type="InterPro" id="IPR013034">
    <property type="entry name" value="DNA_topo_DNA_db_N_dom1"/>
</dbReference>
<dbReference type="Gene3D" id="3.90.15.10">
    <property type="entry name" value="Topoisomerase I, Chain A, domain 3"/>
    <property type="match status" value="1"/>
</dbReference>
<dbReference type="SMART" id="SM00435">
    <property type="entry name" value="TOPEUc"/>
    <property type="match status" value="1"/>
</dbReference>
<keyword evidence="13" id="KW-1185">Reference proteome</keyword>
<dbReference type="GO" id="GO:0005730">
    <property type="term" value="C:nucleolus"/>
    <property type="evidence" value="ECO:0007669"/>
    <property type="project" value="TreeGrafter"/>
</dbReference>
<dbReference type="EC" id="5.6.2.1" evidence="9"/>
<dbReference type="InterPro" id="IPR036202">
    <property type="entry name" value="TopoI_DNA-bd_euk_N_sf"/>
</dbReference>
<evidence type="ECO:0000256" key="7">
    <source>
        <dbReference type="ARBA" id="ARBA00023242"/>
    </source>
</evidence>
<evidence type="ECO:0000313" key="12">
    <source>
        <dbReference type="EMBL" id="GJN91106.1"/>
    </source>
</evidence>
<sequence length="941" mass="104257">MSAKPYKKRVIQQDSDESDDDQPLIKRVKPEDAAAADSPVAASAVAVPNGDAPSGQVDTVMNDATAVALDPKAKQLAVFTTGDSDDSDDDMPLAAVAKQGAAGVAHTTGEPSPAPVAGAAGGDSSDDEPLAKQAPAKPKKAAANGNGKAKKRASASSSEDEKPLAKTTAAAKRGPRASTSRKSMKEESDEDDSPLSDADDGEDDYSSGSDVPKRKPKKASSSSGKGKAKAKPAPAKKAPAARRVKKEEDDAEGSASPAPSSTKAASSNKGKGRAKKEEDEEGAEGSGDETYKWWENQQDGEQKWRTLEHSGVLFPPEYEPHGVQMKYNGKPVALPPEAEEVASFFAAILETDYVKNKTFVKNFFNDWQKVLKEHPPLDGTKIKDYDKCDFTPIFAYLEAEKAKKKGMTAAQKKAAKAEKDEFEEKYKTCLLDGRKEKVGNFRIEPPGLFRGRGEHPKTGMLKTRVRPEQITINIGKGVPVPQPPKGHKWKSVVHDDKVTWLATWKENINGNVKYVFLAAGSSLKGQSDLKKFEKARALKEHVDRIRADYTADLKSKEMATRQRAVAIYLIDRFALRAGNEKGEDEADTVGCCSLRFEHVTLTPPNKVTFDFLGKDSIRYVNEVEVDEQVFKNLKIFKKEPKTVGDLLFDRLSVVSVCRSRPAPNADVRSPAQTQVVNKYLTSYMDGLTAKVFRTYNASWTFAQQLKDTPKDVPLADKLLAYNRANRLVAVLCNHQRSVSKGHMAAMEKLTDKIRALKYQRMKLRKQLFAVADKPKKYKEEYGDDESDLDDDWIVEHEAALVDLEREKIRKKFDKENQKRATEGEKPLAQKELDERLKAADDLEKQIRRDRKSGYEDTKLGEDKLYANLQKMDDRIKVAKTNATDKDEGKEISLGTSKINYIDPRISVAWCKANDVPLNKVLTKTLLEKFQWATHVEADFEW</sequence>
<feature type="compositionally biased region" description="Low complexity" evidence="10">
    <location>
        <begin position="254"/>
        <end position="269"/>
    </location>
</feature>
<dbReference type="FunFam" id="1.10.10.41:FF:000001">
    <property type="entry name" value="DNA topoisomerase I"/>
    <property type="match status" value="1"/>
</dbReference>
<dbReference type="Gene3D" id="1.10.10.41">
    <property type="entry name" value="Yeast DNA topoisomerase - domain 1"/>
    <property type="match status" value="1"/>
</dbReference>
<keyword evidence="4 8" id="KW-0799">Topoisomerase</keyword>
<evidence type="ECO:0000256" key="5">
    <source>
        <dbReference type="ARBA" id="ARBA00023125"/>
    </source>
</evidence>
<proteinExistence type="inferred from homology"/>
<dbReference type="GO" id="GO:0006265">
    <property type="term" value="P:DNA topological change"/>
    <property type="evidence" value="ECO:0007669"/>
    <property type="project" value="UniProtKB-UniRule"/>
</dbReference>
<feature type="compositionally biased region" description="Acidic residues" evidence="10">
    <location>
        <begin position="187"/>
        <end position="205"/>
    </location>
</feature>
<dbReference type="InterPro" id="IPR011010">
    <property type="entry name" value="DNA_brk_join_enz"/>
</dbReference>
<feature type="region of interest" description="Disordered" evidence="10">
    <location>
        <begin position="80"/>
        <end position="292"/>
    </location>
</feature>
<keyword evidence="7" id="KW-0539">Nucleus</keyword>
<dbReference type="FunFam" id="2.170.11.10:FF:000001">
    <property type="entry name" value="DNA topoisomerase I"/>
    <property type="match status" value="1"/>
</dbReference>
<keyword evidence="6 8" id="KW-0413">Isomerase</keyword>
<evidence type="ECO:0000256" key="4">
    <source>
        <dbReference type="ARBA" id="ARBA00023029"/>
    </source>
</evidence>
<dbReference type="GO" id="GO:0005694">
    <property type="term" value="C:chromosome"/>
    <property type="evidence" value="ECO:0007669"/>
    <property type="project" value="InterPro"/>
</dbReference>
<evidence type="ECO:0000256" key="9">
    <source>
        <dbReference type="RuleBase" id="RU365101"/>
    </source>
</evidence>
<comment type="caution">
    <text evidence="12">The sequence shown here is derived from an EMBL/GenBank/DDBJ whole genome shotgun (WGS) entry which is preliminary data.</text>
</comment>
<dbReference type="InterPro" id="IPR013500">
    <property type="entry name" value="TopoI_cat_euk"/>
</dbReference>
<dbReference type="Pfam" id="PF14370">
    <property type="entry name" value="Topo_C_assoc"/>
    <property type="match status" value="1"/>
</dbReference>
<dbReference type="GO" id="GO:0003917">
    <property type="term" value="F:DNA topoisomerase type I (single strand cut, ATP-independent) activity"/>
    <property type="evidence" value="ECO:0007669"/>
    <property type="project" value="UniProtKB-UniRule"/>
</dbReference>
<dbReference type="EMBL" id="BQKY01000008">
    <property type="protein sequence ID" value="GJN91106.1"/>
    <property type="molecule type" value="Genomic_DNA"/>
</dbReference>
<dbReference type="InterPro" id="IPR014727">
    <property type="entry name" value="TopoI_cat_a/b-sub_euk"/>
</dbReference>
<dbReference type="SUPFAM" id="SSF56741">
    <property type="entry name" value="Eukaryotic DNA topoisomerase I, N-terminal DNA-binding fragment"/>
    <property type="match status" value="1"/>
</dbReference>
<dbReference type="InterPro" id="IPR025834">
    <property type="entry name" value="TopoI_C_dom"/>
</dbReference>
<dbReference type="InterPro" id="IPR014711">
    <property type="entry name" value="TopoI_cat_a-hlx-sub_euk"/>
</dbReference>
<dbReference type="GO" id="GO:0007059">
    <property type="term" value="P:chromosome segregation"/>
    <property type="evidence" value="ECO:0007669"/>
    <property type="project" value="TreeGrafter"/>
</dbReference>
<reference evidence="12 13" key="1">
    <citation type="submission" date="2021-12" db="EMBL/GenBank/DDBJ databases">
        <title>High titer production of polyol ester of fatty acids by Rhodotorula paludigena BS15 towards product separation-free biomass refinery.</title>
        <authorList>
            <person name="Mano J."/>
            <person name="Ono H."/>
            <person name="Tanaka T."/>
            <person name="Naito K."/>
            <person name="Sushida H."/>
            <person name="Ike M."/>
            <person name="Tokuyasu K."/>
            <person name="Kitaoka M."/>
        </authorList>
    </citation>
    <scope>NUCLEOTIDE SEQUENCE [LARGE SCALE GENOMIC DNA]</scope>
    <source>
        <strain evidence="12 13">BS15</strain>
    </source>
</reference>
<dbReference type="GO" id="GO:0006260">
    <property type="term" value="P:DNA replication"/>
    <property type="evidence" value="ECO:0007669"/>
    <property type="project" value="TreeGrafter"/>
</dbReference>
<dbReference type="PROSITE" id="PS52038">
    <property type="entry name" value="TOPO_IB_2"/>
    <property type="match status" value="1"/>
</dbReference>
<evidence type="ECO:0000259" key="11">
    <source>
        <dbReference type="SMART" id="SM00435"/>
    </source>
</evidence>
<feature type="compositionally biased region" description="Acidic residues" evidence="10">
    <location>
        <begin position="278"/>
        <end position="287"/>
    </location>
</feature>
<dbReference type="AlphaFoldDB" id="A0AAV5GNI1"/>
<dbReference type="PRINTS" id="PR00416">
    <property type="entry name" value="EUTPISMRASEI"/>
</dbReference>
<feature type="compositionally biased region" description="Low complexity" evidence="10">
    <location>
        <begin position="219"/>
        <end position="238"/>
    </location>
</feature>
<dbReference type="CDD" id="cd03488">
    <property type="entry name" value="Topoisomer_IB_N_htopoI_like"/>
    <property type="match status" value="1"/>
</dbReference>
<dbReference type="InterPro" id="IPR048045">
    <property type="entry name" value="Topoisomer_I_DNA-bd"/>
</dbReference>
<dbReference type="InterPro" id="IPR001631">
    <property type="entry name" value="TopoI"/>
</dbReference>
<comment type="subcellular location">
    <subcellularLocation>
        <location evidence="2">Nucleus</location>
    </subcellularLocation>
</comment>
<feature type="domain" description="DNA topoisomerase I eukaryotic-type" evidence="11">
    <location>
        <begin position="448"/>
        <end position="914"/>
    </location>
</feature>